<organism evidence="2 3">
    <name type="scientific">Acrobeloides nanus</name>
    <dbReference type="NCBI Taxonomy" id="290746"/>
    <lineage>
        <taxon>Eukaryota</taxon>
        <taxon>Metazoa</taxon>
        <taxon>Ecdysozoa</taxon>
        <taxon>Nematoda</taxon>
        <taxon>Chromadorea</taxon>
        <taxon>Rhabditida</taxon>
        <taxon>Tylenchina</taxon>
        <taxon>Cephalobomorpha</taxon>
        <taxon>Cephaloboidea</taxon>
        <taxon>Cephalobidae</taxon>
        <taxon>Acrobeloides</taxon>
    </lineage>
</organism>
<evidence type="ECO:0000256" key="1">
    <source>
        <dbReference type="ARBA" id="ARBA00023115"/>
    </source>
</evidence>
<reference evidence="3" key="1">
    <citation type="submission" date="2022-11" db="UniProtKB">
        <authorList>
            <consortium name="WormBaseParasite"/>
        </authorList>
    </citation>
    <scope>IDENTIFICATION</scope>
</reference>
<dbReference type="PANTHER" id="PTHR43317:SF1">
    <property type="entry name" value="THERMOSPERMINE SYNTHASE ACAULIS5"/>
    <property type="match status" value="1"/>
</dbReference>
<dbReference type="NCBIfam" id="NF037959">
    <property type="entry name" value="MFS_SpdSyn"/>
    <property type="match status" value="1"/>
</dbReference>
<dbReference type="Proteomes" id="UP000887540">
    <property type="component" value="Unplaced"/>
</dbReference>
<dbReference type="Pfam" id="PF01564">
    <property type="entry name" value="Spermine_synth"/>
    <property type="match status" value="1"/>
</dbReference>
<dbReference type="SUPFAM" id="SSF53335">
    <property type="entry name" value="S-adenosyl-L-methionine-dependent methyltransferases"/>
    <property type="match status" value="1"/>
</dbReference>
<evidence type="ECO:0000313" key="2">
    <source>
        <dbReference type="Proteomes" id="UP000887540"/>
    </source>
</evidence>
<keyword evidence="1" id="KW-0620">Polyamine biosynthesis</keyword>
<dbReference type="AlphaFoldDB" id="A0A914C651"/>
<dbReference type="PANTHER" id="PTHR43317">
    <property type="entry name" value="THERMOSPERMINE SYNTHASE ACAULIS5"/>
    <property type="match status" value="1"/>
</dbReference>
<dbReference type="InterPro" id="IPR029063">
    <property type="entry name" value="SAM-dependent_MTases_sf"/>
</dbReference>
<evidence type="ECO:0000313" key="3">
    <source>
        <dbReference type="WBParaSite" id="ACRNAN_Path_304.g1155.t2"/>
    </source>
</evidence>
<protein>
    <submittedName>
        <fullName evidence="3">Spermine synthase</fullName>
    </submittedName>
</protein>
<accession>A0A914C651</accession>
<name>A0A914C651_9BILA</name>
<dbReference type="WBParaSite" id="ACRNAN_Path_304.g1155.t2">
    <property type="protein sequence ID" value="ACRNAN_Path_304.g1155.t2"/>
    <property type="gene ID" value="ACRNAN_Path_304.g1155"/>
</dbReference>
<dbReference type="Gene3D" id="3.40.50.150">
    <property type="entry name" value="Vaccinia Virus protein VP39"/>
    <property type="match status" value="1"/>
</dbReference>
<keyword evidence="2" id="KW-1185">Reference proteome</keyword>
<dbReference type="GO" id="GO:0006596">
    <property type="term" value="P:polyamine biosynthetic process"/>
    <property type="evidence" value="ECO:0007669"/>
    <property type="project" value="UniProtKB-KW"/>
</dbReference>
<dbReference type="CDD" id="cd02440">
    <property type="entry name" value="AdoMet_MTases"/>
    <property type="match status" value="1"/>
</dbReference>
<proteinExistence type="predicted"/>
<sequence length="320" mass="36293">MENKILDNKNIIEDCIVEIEPCPISFIEIGPLPDVGLDVEVTYSFNTIFAGTSEINGKYVIVDVEENNRLYRRLMFNSDNTFIQSECILSGDIGTDYLVPYHRVMIDSLRHIYGGITRVLSTEMSFCVLGLGGGLLTKFLYDKFPKSKVTTVEIDPEMVPIAQKFFNLPEENERLRLVVDDAIVFLKNSAGIEKFDAIFCDVAGDNSTEKLVFSPPSGFITKEVLRTMRDCLNDRGLLLMNFVARDFQTKSQVKNDIAEIFPKVLSGSYKKDISEIVICPLHRPTKTEQMIARRWKVDKSKIVKNRGRKPKDIGLKTNKS</sequence>